<reference evidence="2 3" key="1">
    <citation type="submission" date="2023-10" db="EMBL/GenBank/DDBJ databases">
        <title>Draft Genome Sequence of Candida saopaulonensis from a very Premature Infant with Sepsis.</title>
        <authorList>
            <person name="Ning Y."/>
            <person name="Dai R."/>
            <person name="Xiao M."/>
            <person name="Xu Y."/>
            <person name="Yan Q."/>
            <person name="Zhang L."/>
        </authorList>
    </citation>
    <scope>NUCLEOTIDE SEQUENCE [LARGE SCALE GENOMIC DNA]</scope>
    <source>
        <strain evidence="2 3">19XY460</strain>
    </source>
</reference>
<protein>
    <submittedName>
        <fullName evidence="2">Uncharacterized protein</fullName>
    </submittedName>
</protein>
<evidence type="ECO:0000313" key="3">
    <source>
        <dbReference type="Proteomes" id="UP001338582"/>
    </source>
</evidence>
<accession>A0AAX4H9H1</accession>
<dbReference type="Proteomes" id="UP001338582">
    <property type="component" value="Chromosome 3"/>
</dbReference>
<keyword evidence="1" id="KW-1133">Transmembrane helix</keyword>
<keyword evidence="1" id="KW-0472">Membrane</keyword>
<keyword evidence="3" id="KW-1185">Reference proteome</keyword>
<dbReference type="RefSeq" id="XP_062877563.1">
    <property type="nucleotide sequence ID" value="XM_063021493.1"/>
</dbReference>
<gene>
    <name evidence="2" type="ORF">PUMCH_002484</name>
</gene>
<dbReference type="GeneID" id="88173549"/>
<dbReference type="AlphaFoldDB" id="A0AAX4H9H1"/>
<dbReference type="KEGG" id="asau:88173549"/>
<organism evidence="2 3">
    <name type="scientific">Australozyma saopauloensis</name>
    <dbReference type="NCBI Taxonomy" id="291208"/>
    <lineage>
        <taxon>Eukaryota</taxon>
        <taxon>Fungi</taxon>
        <taxon>Dikarya</taxon>
        <taxon>Ascomycota</taxon>
        <taxon>Saccharomycotina</taxon>
        <taxon>Pichiomycetes</taxon>
        <taxon>Metschnikowiaceae</taxon>
        <taxon>Australozyma</taxon>
    </lineage>
</organism>
<evidence type="ECO:0000256" key="1">
    <source>
        <dbReference type="SAM" id="Phobius"/>
    </source>
</evidence>
<name>A0AAX4H9H1_9ASCO</name>
<proteinExistence type="predicted"/>
<feature type="transmembrane region" description="Helical" evidence="1">
    <location>
        <begin position="31"/>
        <end position="56"/>
    </location>
</feature>
<keyword evidence="1" id="KW-0812">Transmembrane</keyword>
<evidence type="ECO:0000313" key="2">
    <source>
        <dbReference type="EMBL" id="WPK25180.1"/>
    </source>
</evidence>
<sequence>MSVPRITIPESAFDPAAYNLNSRQRPKVSTLLFLLQLTRGSALGVLIAYCVGIFVLRPLMAKATFQRLDYLEECRTKLRDLYLNVICRVKNIPMIRFDKSSGEGKVLVDAICQTEDLATQAEAAAPVDTLGQDVVVDKLGKLNDALRRVSAYLSQNVPHFNVVNFTLKDLRQKSDLVMFNQNEIFAAPPSAARKSANVAQDVKNDIRNIKGMFMSGQA</sequence>
<dbReference type="EMBL" id="CP138896">
    <property type="protein sequence ID" value="WPK25180.1"/>
    <property type="molecule type" value="Genomic_DNA"/>
</dbReference>